<evidence type="ECO:0000313" key="2">
    <source>
        <dbReference type="EMBL" id="EEQ27341.1"/>
    </source>
</evidence>
<gene>
    <name evidence="2" type="ORF">MCYG_00229</name>
</gene>
<feature type="region of interest" description="Disordered" evidence="1">
    <location>
        <begin position="57"/>
        <end position="81"/>
    </location>
</feature>
<evidence type="ECO:0000256" key="1">
    <source>
        <dbReference type="SAM" id="MobiDB-lite"/>
    </source>
</evidence>
<feature type="compositionally biased region" description="Polar residues" evidence="1">
    <location>
        <begin position="212"/>
        <end position="222"/>
    </location>
</feature>
<feature type="region of interest" description="Disordered" evidence="1">
    <location>
        <begin position="204"/>
        <end position="232"/>
    </location>
</feature>
<accession>C5FC07</accession>
<organism evidence="2 3">
    <name type="scientific">Arthroderma otae (strain ATCC MYA-4605 / CBS 113480)</name>
    <name type="common">Microsporum canis</name>
    <dbReference type="NCBI Taxonomy" id="554155"/>
    <lineage>
        <taxon>Eukaryota</taxon>
        <taxon>Fungi</taxon>
        <taxon>Dikarya</taxon>
        <taxon>Ascomycota</taxon>
        <taxon>Pezizomycotina</taxon>
        <taxon>Eurotiomycetes</taxon>
        <taxon>Eurotiomycetidae</taxon>
        <taxon>Onygenales</taxon>
        <taxon>Arthrodermataceae</taxon>
        <taxon>Microsporum</taxon>
    </lineage>
</organism>
<keyword evidence="3" id="KW-1185">Reference proteome</keyword>
<reference evidence="3" key="1">
    <citation type="journal article" date="2012" name="MBio">
        <title>Comparative genome analysis of Trichophyton rubrum and related dermatophytes reveals candidate genes involved in infection.</title>
        <authorList>
            <person name="Martinez D.A."/>
            <person name="Oliver B.G."/>
            <person name="Graeser Y."/>
            <person name="Goldberg J.M."/>
            <person name="Li W."/>
            <person name="Martinez-Rossi N.M."/>
            <person name="Monod M."/>
            <person name="Shelest E."/>
            <person name="Barton R.C."/>
            <person name="Birch E."/>
            <person name="Brakhage A.A."/>
            <person name="Chen Z."/>
            <person name="Gurr S.J."/>
            <person name="Heiman D."/>
            <person name="Heitman J."/>
            <person name="Kosti I."/>
            <person name="Rossi A."/>
            <person name="Saif S."/>
            <person name="Samalova M."/>
            <person name="Saunders C.W."/>
            <person name="Shea T."/>
            <person name="Summerbell R.C."/>
            <person name="Xu J."/>
            <person name="Young S."/>
            <person name="Zeng Q."/>
            <person name="Birren B.W."/>
            <person name="Cuomo C.A."/>
            <person name="White T.C."/>
        </authorList>
    </citation>
    <scope>NUCLEOTIDE SEQUENCE [LARGE SCALE GENOMIC DNA]</scope>
    <source>
        <strain evidence="3">ATCC MYA-4605 / CBS 113480</strain>
    </source>
</reference>
<dbReference type="Proteomes" id="UP000002035">
    <property type="component" value="Unassembled WGS sequence"/>
</dbReference>
<evidence type="ECO:0000313" key="3">
    <source>
        <dbReference type="Proteomes" id="UP000002035"/>
    </source>
</evidence>
<dbReference type="OMA" id="HYSHIVY"/>
<dbReference type="AlphaFoldDB" id="C5FC07"/>
<dbReference type="eggNOG" id="ENOG502T02S">
    <property type="taxonomic scope" value="Eukaryota"/>
</dbReference>
<name>C5FC07_ARTOC</name>
<dbReference type="EMBL" id="DS995701">
    <property type="protein sequence ID" value="EEQ27341.1"/>
    <property type="molecule type" value="Genomic_DNA"/>
</dbReference>
<feature type="region of interest" description="Disordered" evidence="1">
    <location>
        <begin position="1"/>
        <end position="23"/>
    </location>
</feature>
<dbReference type="STRING" id="554155.C5FC07"/>
<proteinExistence type="predicted"/>
<dbReference type="GeneID" id="9225105"/>
<sequence length="317" mass="34665">MLSQPTKRSREEKEADEASETELTLRKKRIKPLCLRPLAQQAQPHGFTALPLTPTAAEEHLSESDLSEESGKLASNGGDKLHFPALLSPDNQVYTETDADMEMTDCLSTASSSNPAWPACFPHTECRDVNLHSLDLSRAIINKLDSTEVDQCSAPSIHPHSLANTMVSQTHIDAPSVAPVDKFSTPQPDAIYPSDCRLPSPISEYQDESKSHTGTSAVTTPQFGHHVEDPSINPDIIRCNPTSLESINMQATHPASYFSITRREDGTLADGPENTITPVSPLATKSPKKAIIAMGFRADCDRCQRREPGHYSHIVYA</sequence>
<dbReference type="RefSeq" id="XP_002850125.1">
    <property type="nucleotide sequence ID" value="XM_002850079.1"/>
</dbReference>
<dbReference type="HOGENOM" id="CLU_1074388_0_0_1"/>
<dbReference type="OrthoDB" id="2446291at2759"/>
<dbReference type="VEuPathDB" id="FungiDB:MCYG_00229"/>
<protein>
    <submittedName>
        <fullName evidence="2">Uncharacterized protein</fullName>
    </submittedName>
</protein>